<name>A3VKM4_9RHOB</name>
<dbReference type="HOGENOM" id="CLU_057068_4_1_5"/>
<comment type="caution">
    <text evidence="2">The sequence shown here is derived from an EMBL/GenBank/DDBJ whole genome shotgun (WGS) entry which is preliminary data.</text>
</comment>
<sequence length="274" mass="29526">MGVGLAGFAVYMARDYIGNYQAALEQERAARAQMVQTAEIYVVKESVAYGDRITDENIRLTRFPVDAIPEGAFKTEEELFPQGEKRYRTVLRAMEKDEALLAVKVTEAGADAGVAARLASGMRAFAIRVDVASGVSGFLRPGDKVDIYWTGRGSSDSVTSQEVTKLIQTNIRIIAIDQMADTDRTAPTVARTVTIEATPEQVAALAQAQATGRMALSLVGAQDDTVAEAVEIDQNTLLGIETAEVEAPVREKVCTIRTRKGAETVEVPVPCPTN</sequence>
<protein>
    <submittedName>
        <fullName evidence="2">CpaB family protein</fullName>
    </submittedName>
</protein>
<dbReference type="SMART" id="SM00858">
    <property type="entry name" value="SAF"/>
    <property type="match status" value="1"/>
</dbReference>
<dbReference type="AlphaFoldDB" id="A3VKM4"/>
<dbReference type="eggNOG" id="COG3745">
    <property type="taxonomic scope" value="Bacteria"/>
</dbReference>
<dbReference type="Pfam" id="PF16976">
    <property type="entry name" value="RcpC"/>
    <property type="match status" value="1"/>
</dbReference>
<dbReference type="EMBL" id="AAMT01000018">
    <property type="protein sequence ID" value="EAQ11195.1"/>
    <property type="molecule type" value="Genomic_DNA"/>
</dbReference>
<gene>
    <name evidence="2" type="ORF">RB2654_21383</name>
</gene>
<dbReference type="InterPro" id="IPR031571">
    <property type="entry name" value="RcpC_dom"/>
</dbReference>
<feature type="domain" description="SAF" evidence="1">
    <location>
        <begin position="38"/>
        <end position="106"/>
    </location>
</feature>
<accession>A3VKM4</accession>
<dbReference type="STRING" id="314271.RB2654_21383"/>
<dbReference type="NCBIfam" id="TIGR03177">
    <property type="entry name" value="pilus_cpaB"/>
    <property type="match status" value="1"/>
</dbReference>
<keyword evidence="3" id="KW-1185">Reference proteome</keyword>
<organism evidence="2 3">
    <name type="scientific">Maritimibacter alkaliphilus HTCC2654</name>
    <dbReference type="NCBI Taxonomy" id="314271"/>
    <lineage>
        <taxon>Bacteria</taxon>
        <taxon>Pseudomonadati</taxon>
        <taxon>Pseudomonadota</taxon>
        <taxon>Alphaproteobacteria</taxon>
        <taxon>Rhodobacterales</taxon>
        <taxon>Roseobacteraceae</taxon>
        <taxon>Maritimibacter</taxon>
    </lineage>
</organism>
<evidence type="ECO:0000259" key="1">
    <source>
        <dbReference type="SMART" id="SM00858"/>
    </source>
</evidence>
<evidence type="ECO:0000313" key="2">
    <source>
        <dbReference type="EMBL" id="EAQ11195.1"/>
    </source>
</evidence>
<reference evidence="2 3" key="1">
    <citation type="journal article" date="2010" name="J. Bacteriol.">
        <title>Genome sequences of Pelagibaca bermudensis HTCC2601T and Maritimibacter alkaliphilus HTCC2654T, the type strains of two marine Roseobacter genera.</title>
        <authorList>
            <person name="Thrash J.C."/>
            <person name="Cho J.C."/>
            <person name="Ferriera S."/>
            <person name="Johnson J."/>
            <person name="Vergin K.L."/>
            <person name="Giovannoni S.J."/>
        </authorList>
    </citation>
    <scope>NUCLEOTIDE SEQUENCE [LARGE SCALE GENOMIC DNA]</scope>
    <source>
        <strain evidence="2 3">HTCC2654</strain>
    </source>
</reference>
<dbReference type="CDD" id="cd11614">
    <property type="entry name" value="SAF_CpaB_FlgA_like"/>
    <property type="match status" value="1"/>
</dbReference>
<dbReference type="Proteomes" id="UP000002931">
    <property type="component" value="Unassembled WGS sequence"/>
</dbReference>
<evidence type="ECO:0000313" key="3">
    <source>
        <dbReference type="Proteomes" id="UP000002931"/>
    </source>
</evidence>
<dbReference type="InterPro" id="IPR013974">
    <property type="entry name" value="SAF"/>
</dbReference>
<dbReference type="InterPro" id="IPR017592">
    <property type="entry name" value="Pilus_assmbl_Flp-typ_CpaB"/>
</dbReference>
<proteinExistence type="predicted"/>